<keyword evidence="1" id="KW-1133">Transmembrane helix</keyword>
<name>A0A1I1XPQ0_9BACT</name>
<evidence type="ECO:0000256" key="1">
    <source>
        <dbReference type="SAM" id="Phobius"/>
    </source>
</evidence>
<accession>A0A1I1XPQ0</accession>
<dbReference type="Proteomes" id="UP000181976">
    <property type="component" value="Unassembled WGS sequence"/>
</dbReference>
<gene>
    <name evidence="2" type="ORF">SAMN05444380_10667</name>
</gene>
<reference evidence="2 3" key="1">
    <citation type="submission" date="2016-10" db="EMBL/GenBank/DDBJ databases">
        <authorList>
            <person name="de Groot N.N."/>
        </authorList>
    </citation>
    <scope>NUCLEOTIDE SEQUENCE [LARGE SCALE GENOMIC DNA]</scope>
    <source>
        <strain evidence="2 3">DSM 19012</strain>
    </source>
</reference>
<feature type="transmembrane region" description="Helical" evidence="1">
    <location>
        <begin position="12"/>
        <end position="29"/>
    </location>
</feature>
<proteinExistence type="predicted"/>
<sequence length="76" mass="8930">MRFKTKPQIWKIISGLTVVVLSLLLSHIFDVNYFWFGILMGLGIILFLTGYVAARYESNKIRFRQRNIQKMCNTES</sequence>
<keyword evidence="1" id="KW-0812">Transmembrane</keyword>
<dbReference type="InParanoid" id="A0A1I1XPQ0"/>
<keyword evidence="1" id="KW-0472">Membrane</keyword>
<dbReference type="RefSeq" id="WP_010528510.1">
    <property type="nucleotide sequence ID" value="NZ_AFSL01000087.1"/>
</dbReference>
<dbReference type="EMBL" id="FONA01000006">
    <property type="protein sequence ID" value="SFE07560.1"/>
    <property type="molecule type" value="Genomic_DNA"/>
</dbReference>
<organism evidence="2 3">
    <name type="scientific">Thermophagus xiamenensis</name>
    <dbReference type="NCBI Taxonomy" id="385682"/>
    <lineage>
        <taxon>Bacteria</taxon>
        <taxon>Pseudomonadati</taxon>
        <taxon>Bacteroidota</taxon>
        <taxon>Bacteroidia</taxon>
        <taxon>Marinilabiliales</taxon>
        <taxon>Marinilabiliaceae</taxon>
        <taxon>Thermophagus</taxon>
    </lineage>
</organism>
<keyword evidence="3" id="KW-1185">Reference proteome</keyword>
<feature type="transmembrane region" description="Helical" evidence="1">
    <location>
        <begin position="35"/>
        <end position="54"/>
    </location>
</feature>
<protein>
    <submittedName>
        <fullName evidence="2">Uncharacterized protein</fullName>
    </submittedName>
</protein>
<evidence type="ECO:0000313" key="3">
    <source>
        <dbReference type="Proteomes" id="UP000181976"/>
    </source>
</evidence>
<dbReference type="AlphaFoldDB" id="A0A1I1XPQ0"/>
<evidence type="ECO:0000313" key="2">
    <source>
        <dbReference type="EMBL" id="SFE07560.1"/>
    </source>
</evidence>